<proteinExistence type="predicted"/>
<name>A0A1M4S127_9ACTO</name>
<dbReference type="Pfam" id="PF04326">
    <property type="entry name" value="SLFN_AlbA_2"/>
    <property type="match status" value="1"/>
</dbReference>
<dbReference type="OrthoDB" id="9805115at2"/>
<feature type="domain" description="Schlafen AlbA-2" evidence="2">
    <location>
        <begin position="17"/>
        <end position="132"/>
    </location>
</feature>
<organism evidence="4 5">
    <name type="scientific">Actinomyces glycerinitolerans</name>
    <dbReference type="NCBI Taxonomy" id="1892869"/>
    <lineage>
        <taxon>Bacteria</taxon>
        <taxon>Bacillati</taxon>
        <taxon>Actinomycetota</taxon>
        <taxon>Actinomycetes</taxon>
        <taxon>Actinomycetales</taxon>
        <taxon>Actinomycetaceae</taxon>
        <taxon>Actinomyces</taxon>
    </lineage>
</organism>
<dbReference type="PANTHER" id="PTHR30595">
    <property type="entry name" value="GLPR-RELATED TRANSCRIPTIONAL REPRESSOR"/>
    <property type="match status" value="1"/>
</dbReference>
<evidence type="ECO:0008006" key="6">
    <source>
        <dbReference type="Google" id="ProtNLM"/>
    </source>
</evidence>
<feature type="domain" description="Filamentation induced by cAMP protein Fic-like C-terminal" evidence="3">
    <location>
        <begin position="433"/>
        <end position="490"/>
    </location>
</feature>
<dbReference type="Pfam" id="PF13749">
    <property type="entry name" value="HATPase_c_4"/>
    <property type="match status" value="1"/>
</dbReference>
<evidence type="ECO:0000259" key="3">
    <source>
        <dbReference type="Pfam" id="PF21247"/>
    </source>
</evidence>
<reference evidence="5" key="1">
    <citation type="submission" date="2016-09" db="EMBL/GenBank/DDBJ databases">
        <authorList>
            <person name="Strepis N."/>
        </authorList>
    </citation>
    <scope>NUCLEOTIDE SEQUENCE [LARGE SCALE GENOMIC DNA]</scope>
</reference>
<accession>A0A1M4S127</accession>
<dbReference type="Pfam" id="PF21247">
    <property type="entry name" value="Fic-like_C"/>
    <property type="match status" value="1"/>
</dbReference>
<dbReference type="RefSeq" id="WP_073331537.1">
    <property type="nucleotide sequence ID" value="NZ_FQTT01000012.1"/>
</dbReference>
<sequence length="505" mass="55328">MTELLTLGPEGRVVINEGKTLELKRDLSSPDGPLRTIVAFANSAGGRLVIGVADDGTVVGVEDPLAEEERIASLIDDRISPQLVPAIDLVTLADKTVLVVDVPLSTRRPHYITHQGAEAGVYVRLGSTTRQADPALVAELERNARGIAFEDLPEPRATLEDLDLQVLSDLRGRDTSVDDLLALGLAAKQGDQIVPTNAGILAACPDPTRFLPSAWVQCGRLRGPHGTDIFDQTEIHGPMALAVDPAVDFLLKHAYKTAVFGEVRRRDVYSIPIEPIREVIVNALVHASYAERGTPIRIGFYDDRIQVDSPGLLLPGMTIDSMRRVSRLRNPALARIFREAGIMEQWGTGVQRVFEQVAEAGLPEPVIEEIQDRVRVIIQIPSHDPRHAAATHPGSHEARSAHEPETEDQISPEHAYTHSNDDRYDGRYDVAMMRAAANGPVHRNTLLEAAGLRPLSQNYARHVVPLLNRGLIAMTLPDKPRSKAQRYVLTDKGRAYLRTLTGDAE</sequence>
<evidence type="ECO:0000259" key="2">
    <source>
        <dbReference type="Pfam" id="PF04326"/>
    </source>
</evidence>
<dbReference type="PANTHER" id="PTHR30595:SF6">
    <property type="entry name" value="SCHLAFEN ALBA-2 DOMAIN-CONTAINING PROTEIN"/>
    <property type="match status" value="1"/>
</dbReference>
<dbReference type="InterPro" id="IPR049514">
    <property type="entry name" value="Fic-like_C"/>
</dbReference>
<dbReference type="Proteomes" id="UP000184291">
    <property type="component" value="Unassembled WGS sequence"/>
</dbReference>
<gene>
    <name evidence="4" type="ORF">ACGLYG10_2118</name>
</gene>
<dbReference type="InterPro" id="IPR007421">
    <property type="entry name" value="Schlafen_AlbA_2_dom"/>
</dbReference>
<dbReference type="EMBL" id="FQTT01000012">
    <property type="protein sequence ID" value="SHE25881.1"/>
    <property type="molecule type" value="Genomic_DNA"/>
</dbReference>
<feature type="compositionally biased region" description="Basic and acidic residues" evidence="1">
    <location>
        <begin position="394"/>
        <end position="404"/>
    </location>
</feature>
<dbReference type="STRING" id="1892869.ACGLYG10_2118"/>
<dbReference type="InterPro" id="IPR038475">
    <property type="entry name" value="RecG_C_sf"/>
</dbReference>
<keyword evidence="5" id="KW-1185">Reference proteome</keyword>
<evidence type="ECO:0000313" key="4">
    <source>
        <dbReference type="EMBL" id="SHE25881.1"/>
    </source>
</evidence>
<dbReference type="Gene3D" id="3.30.950.30">
    <property type="entry name" value="Schlafen, AAA domain"/>
    <property type="match status" value="1"/>
</dbReference>
<protein>
    <recommendedName>
        <fullName evidence="6">AAA family ATPase</fullName>
    </recommendedName>
</protein>
<evidence type="ECO:0000313" key="5">
    <source>
        <dbReference type="Proteomes" id="UP000184291"/>
    </source>
</evidence>
<feature type="region of interest" description="Disordered" evidence="1">
    <location>
        <begin position="385"/>
        <end position="422"/>
    </location>
</feature>
<dbReference type="AlphaFoldDB" id="A0A1M4S127"/>
<dbReference type="Gene3D" id="3.30.565.60">
    <property type="match status" value="1"/>
</dbReference>
<dbReference type="InterPro" id="IPR038461">
    <property type="entry name" value="Schlafen_AlbA_2_dom_sf"/>
</dbReference>
<evidence type="ECO:0000256" key="1">
    <source>
        <dbReference type="SAM" id="MobiDB-lite"/>
    </source>
</evidence>